<evidence type="ECO:0000256" key="1">
    <source>
        <dbReference type="ARBA" id="ARBA00023121"/>
    </source>
</evidence>
<dbReference type="InterPro" id="IPR050270">
    <property type="entry name" value="DegV_domain_contain"/>
</dbReference>
<evidence type="ECO:0000313" key="2">
    <source>
        <dbReference type="EMBL" id="TCN28043.1"/>
    </source>
</evidence>
<keyword evidence="3" id="KW-1185">Reference proteome</keyword>
<dbReference type="PROSITE" id="PS51482">
    <property type="entry name" value="DEGV"/>
    <property type="match status" value="1"/>
</dbReference>
<organism evidence="2 3">
    <name type="scientific">Mesobacillus foraminis</name>
    <dbReference type="NCBI Taxonomy" id="279826"/>
    <lineage>
        <taxon>Bacteria</taxon>
        <taxon>Bacillati</taxon>
        <taxon>Bacillota</taxon>
        <taxon>Bacilli</taxon>
        <taxon>Bacillales</taxon>
        <taxon>Bacillaceae</taxon>
        <taxon>Mesobacillus</taxon>
    </lineage>
</organism>
<reference evidence="2 3" key="1">
    <citation type="journal article" date="2015" name="Stand. Genomic Sci.">
        <title>Genomic Encyclopedia of Bacterial and Archaeal Type Strains, Phase III: the genomes of soil and plant-associated and newly described type strains.</title>
        <authorList>
            <person name="Whitman W.B."/>
            <person name="Woyke T."/>
            <person name="Klenk H.P."/>
            <person name="Zhou Y."/>
            <person name="Lilburn T.G."/>
            <person name="Beck B.J."/>
            <person name="De Vos P."/>
            <person name="Vandamme P."/>
            <person name="Eisen J.A."/>
            <person name="Garrity G."/>
            <person name="Hugenholtz P."/>
            <person name="Kyrpides N.C."/>
        </authorList>
    </citation>
    <scope>NUCLEOTIDE SEQUENCE [LARGE SCALE GENOMIC DNA]</scope>
    <source>
        <strain evidence="2 3">CV53</strain>
    </source>
</reference>
<dbReference type="EMBL" id="SLVV01000001">
    <property type="protein sequence ID" value="TCN28043.1"/>
    <property type="molecule type" value="Genomic_DNA"/>
</dbReference>
<dbReference type="RefSeq" id="WP_132001159.1">
    <property type="nucleotide sequence ID" value="NZ_JABUHM010000006.1"/>
</dbReference>
<name>A0A4R2BN47_9BACI</name>
<protein>
    <submittedName>
        <fullName evidence="2">DegV family protein with EDD domain</fullName>
    </submittedName>
</protein>
<keyword evidence="1" id="KW-0446">Lipid-binding</keyword>
<dbReference type="InterPro" id="IPR003797">
    <property type="entry name" value="DegV"/>
</dbReference>
<dbReference type="Gene3D" id="3.40.50.10170">
    <property type="match status" value="1"/>
</dbReference>
<dbReference type="InterPro" id="IPR043168">
    <property type="entry name" value="DegV_C"/>
</dbReference>
<dbReference type="PANTHER" id="PTHR33434">
    <property type="entry name" value="DEGV DOMAIN-CONTAINING PROTEIN DR_1986-RELATED"/>
    <property type="match status" value="1"/>
</dbReference>
<dbReference type="Pfam" id="PF02645">
    <property type="entry name" value="DegV"/>
    <property type="match status" value="1"/>
</dbReference>
<dbReference type="SUPFAM" id="SSF82549">
    <property type="entry name" value="DAK1/DegV-like"/>
    <property type="match status" value="1"/>
</dbReference>
<dbReference type="Gene3D" id="3.30.1180.10">
    <property type="match status" value="1"/>
</dbReference>
<proteinExistence type="predicted"/>
<dbReference type="NCBIfam" id="TIGR00762">
    <property type="entry name" value="DegV"/>
    <property type="match status" value="1"/>
</dbReference>
<dbReference type="PANTHER" id="PTHR33434:SF2">
    <property type="entry name" value="FATTY ACID-BINDING PROTEIN TM_1468"/>
    <property type="match status" value="1"/>
</dbReference>
<gene>
    <name evidence="2" type="ORF">EV146_101374</name>
</gene>
<evidence type="ECO:0000313" key="3">
    <source>
        <dbReference type="Proteomes" id="UP000295689"/>
    </source>
</evidence>
<dbReference type="AlphaFoldDB" id="A0A4R2BN47"/>
<accession>A0A4R2BN47</accession>
<comment type="caution">
    <text evidence="2">The sequence shown here is derived from an EMBL/GenBank/DDBJ whole genome shotgun (WGS) entry which is preliminary data.</text>
</comment>
<sequence length="282" mass="31419">MKNNQEIAWITDSTATLPEKFIKENHVYVVPLSIIFGDESYLEGVDITAENFYPKLASSKVLPKTSQPAIGEFVELYKELKRKYKRGIAIHASSSLTGTYQSSVAASSMAEFEVEVIDSKIGSYPLGQMIYKGVELQNQGKSYEEIVSHLRTLPDKANLIMSPGSLEQLHKGGRLSTTQAFIGSLIRLKLIVRFDDGKVLLFDKIRTDKKVKEKLFQLFDEASDMVKEASVIHANVKETAETWRDELAAMYPNISFTTTTFSPVAGTHTGQGTIGLAWINEK</sequence>
<dbReference type="GO" id="GO:0008289">
    <property type="term" value="F:lipid binding"/>
    <property type="evidence" value="ECO:0007669"/>
    <property type="project" value="UniProtKB-KW"/>
</dbReference>
<dbReference type="Proteomes" id="UP000295689">
    <property type="component" value="Unassembled WGS sequence"/>
</dbReference>